<comment type="caution">
    <text evidence="1">The sequence shown here is derived from an EMBL/GenBank/DDBJ whole genome shotgun (WGS) entry which is preliminary data.</text>
</comment>
<evidence type="ECO:0000313" key="2">
    <source>
        <dbReference type="Proteomes" id="UP000078356"/>
    </source>
</evidence>
<protein>
    <submittedName>
        <fullName evidence="1">Uncharacterized protein</fullName>
    </submittedName>
</protein>
<organism evidence="1 2">
    <name type="scientific">Pseudomonas oryzihabitans</name>
    <dbReference type="NCBI Taxonomy" id="47885"/>
    <lineage>
        <taxon>Bacteria</taxon>
        <taxon>Pseudomonadati</taxon>
        <taxon>Pseudomonadota</taxon>
        <taxon>Gammaproteobacteria</taxon>
        <taxon>Pseudomonadales</taxon>
        <taxon>Pseudomonadaceae</taxon>
        <taxon>Pseudomonas</taxon>
    </lineage>
</organism>
<dbReference type="OrthoDB" id="8969741at2"/>
<evidence type="ECO:0000313" key="1">
    <source>
        <dbReference type="EMBL" id="OAN28454.1"/>
    </source>
</evidence>
<proteinExistence type="predicted"/>
<gene>
    <name evidence="1" type="ORF">A4V15_20620</name>
</gene>
<dbReference type="RefSeq" id="WP_064308205.1">
    <property type="nucleotide sequence ID" value="NZ_LWCR01000022.1"/>
</dbReference>
<sequence>MTITAQAPISSVSNWLTAGDLLGFARKIWPGVSGIEALERRVEALYGAACERFPTYDGMVHQAFCSSMNDEFGTDEHADGVAPAFEYAREAYGYMSPREVEELLQENAAVGICCHGLDFDCCPRGCGDLD</sequence>
<dbReference type="Proteomes" id="UP000078356">
    <property type="component" value="Unassembled WGS sequence"/>
</dbReference>
<reference evidence="1 2" key="1">
    <citation type="submission" date="2016-04" db="EMBL/GenBank/DDBJ databases">
        <title>Draft Genome Sequences of Staphylococcus capitis Strain H36, S. capitis Strain H65, S. cohnii Strain H62, S. hominis Strain H69, Mycobacterium iranicum Strain H39, Plantibacter sp. Strain H53, Pseudomonas oryzihabitans Strain H72, and Microbacterium sp. Strain H83, isolated from residential settings.</title>
        <authorList>
            <person name="Lymperopoulou D."/>
            <person name="Adams R.I."/>
            <person name="Lindow S."/>
            <person name="Coil D.A."/>
            <person name="Jospin G."/>
            <person name="Eisen J.A."/>
        </authorList>
    </citation>
    <scope>NUCLEOTIDE SEQUENCE [LARGE SCALE GENOMIC DNA]</scope>
    <source>
        <strain evidence="1 2">H72</strain>
    </source>
</reference>
<dbReference type="EMBL" id="LWCR01000022">
    <property type="protein sequence ID" value="OAN28454.1"/>
    <property type="molecule type" value="Genomic_DNA"/>
</dbReference>
<dbReference type="AlphaFoldDB" id="A0A178LDG8"/>
<name>A0A178LDG8_9PSED</name>
<accession>A0A178LDG8</accession>